<dbReference type="PANTHER" id="PTHR12117">
    <property type="entry name" value="HISTONE ACETYLTRANSFERASE COMPLEX"/>
    <property type="match status" value="1"/>
</dbReference>
<evidence type="ECO:0000256" key="9">
    <source>
        <dbReference type="ARBA" id="ARBA00023242"/>
    </source>
</evidence>
<dbReference type="Pfam" id="PF10637">
    <property type="entry name" value="Ofd1_CTDD"/>
    <property type="match status" value="1"/>
</dbReference>
<comment type="cofactor">
    <cofactor evidence="1">
        <name>L-ascorbate</name>
        <dbReference type="ChEBI" id="CHEBI:38290"/>
    </cofactor>
</comment>
<comment type="catalytic activity">
    <reaction evidence="11">
        <text>[ribosomal protein uS12]-(3S)-3-hydroxy-L-proline + 2-oxoglutarate + O2 = [ribosomal protein uS12]-(3S)-3,4-dihydroxy-L-proline + succinate + CO2</text>
        <dbReference type="Rhea" id="RHEA:54160"/>
        <dbReference type="Rhea" id="RHEA-COMP:13817"/>
        <dbReference type="Rhea" id="RHEA-COMP:13818"/>
        <dbReference type="ChEBI" id="CHEBI:15379"/>
        <dbReference type="ChEBI" id="CHEBI:16526"/>
        <dbReference type="ChEBI" id="CHEBI:16810"/>
        <dbReference type="ChEBI" id="CHEBI:30031"/>
        <dbReference type="ChEBI" id="CHEBI:85428"/>
        <dbReference type="ChEBI" id="CHEBI:138052"/>
    </reaction>
</comment>
<comment type="similarity">
    <text evidence="3">Belongs to the TPA1 family.</text>
</comment>
<dbReference type="InterPro" id="IPR006620">
    <property type="entry name" value="Pro_4_hyd_alph"/>
</dbReference>
<evidence type="ECO:0000256" key="4">
    <source>
        <dbReference type="ARBA" id="ARBA00022723"/>
    </source>
</evidence>
<dbReference type="InterPro" id="IPR005123">
    <property type="entry name" value="Oxoglu/Fe-dep_dioxygenase_dom"/>
</dbReference>
<dbReference type="Gene3D" id="2.60.120.620">
    <property type="entry name" value="q2cbj1_9rhob like domain"/>
    <property type="match status" value="1"/>
</dbReference>
<reference evidence="16" key="1">
    <citation type="submission" date="2020-06" db="EMBL/GenBank/DDBJ databases">
        <title>A chromosome-scale genome assembly of Talaromyces rugulosus W13939.</title>
        <authorList>
            <person name="Wang B."/>
            <person name="Guo L."/>
            <person name="Ye K."/>
            <person name="Wang L."/>
        </authorList>
    </citation>
    <scope>NUCLEOTIDE SEQUENCE [LARGE SCALE GENOMIC DNA]</scope>
    <source>
        <strain evidence="16">W13939</strain>
    </source>
</reference>
<dbReference type="KEGG" id="trg:TRUGW13939_02356"/>
<dbReference type="PROSITE" id="PS51471">
    <property type="entry name" value="FE2OG_OXY"/>
    <property type="match status" value="1"/>
</dbReference>
<dbReference type="InterPro" id="IPR051842">
    <property type="entry name" value="uS12_prolyl_hydroxylase"/>
</dbReference>
<gene>
    <name evidence="15" type="ORF">TRUGW13939_02356</name>
</gene>
<dbReference type="Pfam" id="PF13661">
    <property type="entry name" value="2OG-FeII_Oxy_4"/>
    <property type="match status" value="1"/>
</dbReference>
<sequence>MKRKTNASHKSNGAHEAKKRALTDDTVVSRFRDGLFEPTELDNYTKSYATSAPYKHGIISPLIAPDLLRSVRSEIEGNLSFTEKETDIYKIFQSGDLANLDGLDDASLSRLPSLLQLRDALYSAKFRAYLSSLTGSGELSGKKTDMAINVYTEGCHLLCHDDVIGSRRLSYILYLTDPDTQWRPEWGGALRLFPTKTVKDDQGEDVKIPGPDHTLSIPPAFNQLSFFTVQPGESFHDVEEVYHPSEQDKGKQKRVRMAISGWYHIPQEGEDGYEPGLEAKLAERSSLSQLQGRGDAYDLPQAQTVSWEASDKGKGKGKGKAVAESEDEELTEADLEFLLKFIAPSYLTPDIAEELSETFVNDSSLSLERVLSDKFAVRVREYIEQQEKDKLPTSSDDIEKTSAWKVARPPHKHRYLFQQAEADTSSPIQELLNELLPSQPFRKWLALVTGADLLTSYNLLARRFRRGEDYTLANSYEGGEPRLEFTLGLTPTPGWEKEGDEEEEDEEDEEGEAKKEKKSENKEPPKENTTEEPTVGGYEVYMAGDDDEQDEDAAIYKAAQGDDDGILFSMAAGWNRMSIVLRDSGTLKFVKYVSAAAKGDRWDITGEIGVEYADE</sequence>
<dbReference type="GO" id="GO:0010604">
    <property type="term" value="P:positive regulation of macromolecule metabolic process"/>
    <property type="evidence" value="ECO:0007669"/>
    <property type="project" value="UniProtKB-ARBA"/>
</dbReference>
<dbReference type="Gene3D" id="3.60.130.20">
    <property type="entry name" value="Oxoglutarate/iron-dependent oxygenase, C-terminal degradation domain"/>
    <property type="match status" value="1"/>
</dbReference>
<dbReference type="SMART" id="SM00702">
    <property type="entry name" value="P4Hc"/>
    <property type="match status" value="1"/>
</dbReference>
<dbReference type="GO" id="GO:0031543">
    <property type="term" value="F:peptidyl-proline dioxygenase activity"/>
    <property type="evidence" value="ECO:0007669"/>
    <property type="project" value="UniProtKB-ARBA"/>
</dbReference>
<evidence type="ECO:0000256" key="6">
    <source>
        <dbReference type="ARBA" id="ARBA00022964"/>
    </source>
</evidence>
<dbReference type="PANTHER" id="PTHR12117:SF0">
    <property type="entry name" value="PROLYL 3-HYDROXYLASE OGFOD1"/>
    <property type="match status" value="1"/>
</dbReference>
<evidence type="ECO:0000256" key="5">
    <source>
        <dbReference type="ARBA" id="ARBA00022896"/>
    </source>
</evidence>
<feature type="region of interest" description="Disordered" evidence="13">
    <location>
        <begin position="482"/>
        <end position="537"/>
    </location>
</feature>
<evidence type="ECO:0000256" key="13">
    <source>
        <dbReference type="SAM" id="MobiDB-lite"/>
    </source>
</evidence>
<dbReference type="GO" id="GO:0009896">
    <property type="term" value="P:positive regulation of catabolic process"/>
    <property type="evidence" value="ECO:0007669"/>
    <property type="project" value="UniProtKB-ARBA"/>
</dbReference>
<keyword evidence="8" id="KW-0408">Iron</keyword>
<accession>A0A7H8QMX7</accession>
<keyword evidence="4" id="KW-0479">Metal-binding</keyword>
<keyword evidence="5" id="KW-0847">Vitamin C</keyword>
<evidence type="ECO:0000313" key="16">
    <source>
        <dbReference type="Proteomes" id="UP000509510"/>
    </source>
</evidence>
<evidence type="ECO:0000256" key="3">
    <source>
        <dbReference type="ARBA" id="ARBA00007443"/>
    </source>
</evidence>
<evidence type="ECO:0000256" key="1">
    <source>
        <dbReference type="ARBA" id="ARBA00001961"/>
    </source>
</evidence>
<comment type="subcellular location">
    <subcellularLocation>
        <location evidence="2">Nucleus</location>
    </subcellularLocation>
</comment>
<keyword evidence="6" id="KW-0223">Dioxygenase</keyword>
<feature type="domain" description="Fe2OG dioxygenase" evidence="14">
    <location>
        <begin position="142"/>
        <end position="265"/>
    </location>
</feature>
<dbReference type="FunFam" id="3.60.130.20:FF:000001">
    <property type="entry name" value="Putative oxidoreductase"/>
    <property type="match status" value="1"/>
</dbReference>
<keyword evidence="7" id="KW-0560">Oxidoreductase</keyword>
<feature type="region of interest" description="Disordered" evidence="13">
    <location>
        <begin position="298"/>
        <end position="327"/>
    </location>
</feature>
<evidence type="ECO:0000259" key="14">
    <source>
        <dbReference type="PROSITE" id="PS51471"/>
    </source>
</evidence>
<comment type="catalytic activity">
    <reaction evidence="10">
        <text>[ribosomal protein uS12]-L-proline + 2-oxoglutarate + O2 = [ribosomal protein uS12]-(3S)-3-hydroxy-L-proline + succinate + CO2</text>
        <dbReference type="Rhea" id="RHEA:54156"/>
        <dbReference type="Rhea" id="RHEA-COMP:13816"/>
        <dbReference type="Rhea" id="RHEA-COMP:13818"/>
        <dbReference type="ChEBI" id="CHEBI:15379"/>
        <dbReference type="ChEBI" id="CHEBI:16526"/>
        <dbReference type="ChEBI" id="CHEBI:16810"/>
        <dbReference type="ChEBI" id="CHEBI:30031"/>
        <dbReference type="ChEBI" id="CHEBI:50342"/>
        <dbReference type="ChEBI" id="CHEBI:85428"/>
    </reaction>
</comment>
<dbReference type="RefSeq" id="XP_035341443.1">
    <property type="nucleotide sequence ID" value="XM_035485550.1"/>
</dbReference>
<organism evidence="15 16">
    <name type="scientific">Talaromyces rugulosus</name>
    <name type="common">Penicillium rugulosum</name>
    <dbReference type="NCBI Taxonomy" id="121627"/>
    <lineage>
        <taxon>Eukaryota</taxon>
        <taxon>Fungi</taxon>
        <taxon>Dikarya</taxon>
        <taxon>Ascomycota</taxon>
        <taxon>Pezizomycotina</taxon>
        <taxon>Eurotiomycetes</taxon>
        <taxon>Eurotiomycetidae</taxon>
        <taxon>Eurotiales</taxon>
        <taxon>Trichocomaceae</taxon>
        <taxon>Talaromyces</taxon>
        <taxon>Talaromyces sect. Islandici</taxon>
    </lineage>
</organism>
<evidence type="ECO:0000256" key="12">
    <source>
        <dbReference type="ARBA" id="ARBA00081607"/>
    </source>
</evidence>
<dbReference type="GO" id="GO:0005634">
    <property type="term" value="C:nucleus"/>
    <property type="evidence" value="ECO:0007669"/>
    <property type="project" value="UniProtKB-SubCell"/>
</dbReference>
<dbReference type="GO" id="GO:0005506">
    <property type="term" value="F:iron ion binding"/>
    <property type="evidence" value="ECO:0007669"/>
    <property type="project" value="InterPro"/>
</dbReference>
<dbReference type="Proteomes" id="UP000509510">
    <property type="component" value="Chromosome I"/>
</dbReference>
<evidence type="ECO:0000256" key="7">
    <source>
        <dbReference type="ARBA" id="ARBA00023002"/>
    </source>
</evidence>
<dbReference type="OrthoDB" id="430522at2759"/>
<keyword evidence="9" id="KW-0539">Nucleus</keyword>
<dbReference type="InterPro" id="IPR039558">
    <property type="entry name" value="TPA1/OFD1_N"/>
</dbReference>
<protein>
    <recommendedName>
        <fullName evidence="12">uS12 prolyl 3,4-dihydroxylase</fullName>
    </recommendedName>
</protein>
<feature type="compositionally biased region" description="Acidic residues" evidence="13">
    <location>
        <begin position="498"/>
        <end position="511"/>
    </location>
</feature>
<feature type="region of interest" description="Disordered" evidence="13">
    <location>
        <begin position="1"/>
        <end position="21"/>
    </location>
</feature>
<feature type="compositionally biased region" description="Basic and acidic residues" evidence="13">
    <location>
        <begin position="512"/>
        <end position="529"/>
    </location>
</feature>
<evidence type="ECO:0000256" key="10">
    <source>
        <dbReference type="ARBA" id="ARBA00047444"/>
    </source>
</evidence>
<evidence type="ECO:0000256" key="8">
    <source>
        <dbReference type="ARBA" id="ARBA00023004"/>
    </source>
</evidence>
<dbReference type="FunFam" id="2.60.120.620:FF:000014">
    <property type="entry name" value="Prolyl 3,4-dihydroxylase TPA1"/>
    <property type="match status" value="1"/>
</dbReference>
<dbReference type="GO" id="GO:0006449">
    <property type="term" value="P:regulation of translational termination"/>
    <property type="evidence" value="ECO:0007669"/>
    <property type="project" value="TreeGrafter"/>
</dbReference>
<evidence type="ECO:0000256" key="2">
    <source>
        <dbReference type="ARBA" id="ARBA00004123"/>
    </source>
</evidence>
<dbReference type="AlphaFoldDB" id="A0A7H8QMX7"/>
<dbReference type="InterPro" id="IPR043044">
    <property type="entry name" value="TPA1/Ofd1_C"/>
</dbReference>
<dbReference type="EMBL" id="CP055898">
    <property type="protein sequence ID" value="QKX55264.1"/>
    <property type="molecule type" value="Genomic_DNA"/>
</dbReference>
<dbReference type="GO" id="GO:0005737">
    <property type="term" value="C:cytoplasm"/>
    <property type="evidence" value="ECO:0007669"/>
    <property type="project" value="TreeGrafter"/>
</dbReference>
<dbReference type="GeneID" id="55989865"/>
<dbReference type="GO" id="GO:0031418">
    <property type="term" value="F:L-ascorbic acid binding"/>
    <property type="evidence" value="ECO:0007669"/>
    <property type="project" value="UniProtKB-KW"/>
</dbReference>
<dbReference type="InterPro" id="IPR019601">
    <property type="entry name" value="Oxoglutarate/Fe-dep_Oase_C"/>
</dbReference>
<evidence type="ECO:0000256" key="11">
    <source>
        <dbReference type="ARBA" id="ARBA00051966"/>
    </source>
</evidence>
<keyword evidence="16" id="KW-1185">Reference proteome</keyword>
<evidence type="ECO:0000313" key="15">
    <source>
        <dbReference type="EMBL" id="QKX55264.1"/>
    </source>
</evidence>
<name>A0A7H8QMX7_TALRU</name>
<proteinExistence type="inferred from homology"/>